<dbReference type="Proteomes" id="UP000002214">
    <property type="component" value="Chromosome"/>
</dbReference>
<feature type="compositionally biased region" description="Polar residues" evidence="1">
    <location>
        <begin position="78"/>
        <end position="89"/>
    </location>
</feature>
<feature type="compositionally biased region" description="Low complexity" evidence="1">
    <location>
        <begin position="67"/>
        <end position="77"/>
    </location>
</feature>
<evidence type="ECO:0000313" key="2">
    <source>
        <dbReference type="EMBL" id="ACJ78088.1"/>
    </source>
</evidence>
<dbReference type="HOGENOM" id="CLU_1821464_0_0_9"/>
<proteinExistence type="predicted"/>
<sequence length="141" mass="15555">MLKASEHSAPPPRTSEETYVQTPYSSHPSAHEAHTSPHSYLLPDYNEANSKRITPAYPHHKESFHNQQSAAQAYQQSPDYNPSPSQLTASEKEKSRIASSSNKLISTHKNTAPPASNPKQNHPAKNSPAQYDTPPSQFLPS</sequence>
<evidence type="ECO:0000313" key="3">
    <source>
        <dbReference type="Proteomes" id="UP000002214"/>
    </source>
</evidence>
<dbReference type="EMBL" id="CP001177">
    <property type="protein sequence ID" value="ACJ78088.1"/>
    <property type="molecule type" value="Genomic_DNA"/>
</dbReference>
<accession>B7HYK7</accession>
<feature type="compositionally biased region" description="Polar residues" evidence="1">
    <location>
        <begin position="17"/>
        <end position="28"/>
    </location>
</feature>
<dbReference type="AlphaFoldDB" id="B7HYK7"/>
<name>B7HYK7_BACC7</name>
<gene>
    <name evidence="2" type="ordered locus">BCAH187_A1110</name>
</gene>
<evidence type="ECO:0000256" key="1">
    <source>
        <dbReference type="SAM" id="MobiDB-lite"/>
    </source>
</evidence>
<feature type="compositionally biased region" description="Polar residues" evidence="1">
    <location>
        <begin position="97"/>
        <end position="141"/>
    </location>
</feature>
<protein>
    <submittedName>
        <fullName evidence="2">Uncharacterized protein</fullName>
    </submittedName>
</protein>
<organism evidence="2 3">
    <name type="scientific">Bacillus cereus (strain AH187)</name>
    <dbReference type="NCBI Taxonomy" id="405534"/>
    <lineage>
        <taxon>Bacteria</taxon>
        <taxon>Bacillati</taxon>
        <taxon>Bacillota</taxon>
        <taxon>Bacilli</taxon>
        <taxon>Bacillales</taxon>
        <taxon>Bacillaceae</taxon>
        <taxon>Bacillus</taxon>
        <taxon>Bacillus cereus group</taxon>
    </lineage>
</organism>
<feature type="region of interest" description="Disordered" evidence="1">
    <location>
        <begin position="1"/>
        <end position="141"/>
    </location>
</feature>
<dbReference type="KEGG" id="bcr:BCAH187_A1110"/>
<reference evidence="2 3" key="1">
    <citation type="submission" date="2008-10" db="EMBL/GenBank/DDBJ databases">
        <title>Genome sequence of Bacillus cereus AH187.</title>
        <authorList>
            <person name="Dodson R.J."/>
            <person name="Durkin A.S."/>
            <person name="Rosovitz M.J."/>
            <person name="Rasko D.A."/>
            <person name="Kolsto A.B."/>
            <person name="Okstad O.A."/>
            <person name="Ravel J."/>
            <person name="Sutton G."/>
        </authorList>
    </citation>
    <scope>NUCLEOTIDE SEQUENCE [LARGE SCALE GENOMIC DNA]</scope>
    <source>
        <strain evidence="2 3">AH187</strain>
    </source>
</reference>